<comment type="cofactor">
    <cofactor evidence="1">
        <name>[4Fe-4S] cluster</name>
        <dbReference type="ChEBI" id="CHEBI:49883"/>
    </cofactor>
</comment>
<keyword evidence="11" id="KW-0804">Transcription</keyword>
<evidence type="ECO:0000256" key="5">
    <source>
        <dbReference type="ARBA" id="ARBA00022723"/>
    </source>
</evidence>
<dbReference type="InterPro" id="IPR003482">
    <property type="entry name" value="Whib"/>
</dbReference>
<evidence type="ECO:0000256" key="6">
    <source>
        <dbReference type="ARBA" id="ARBA00023004"/>
    </source>
</evidence>
<evidence type="ECO:0000256" key="1">
    <source>
        <dbReference type="ARBA" id="ARBA00001966"/>
    </source>
</evidence>
<evidence type="ECO:0000256" key="9">
    <source>
        <dbReference type="ARBA" id="ARBA00023125"/>
    </source>
</evidence>
<dbReference type="GO" id="GO:0047134">
    <property type="term" value="F:protein-disulfide reductase [NAD(P)H] activity"/>
    <property type="evidence" value="ECO:0007669"/>
    <property type="project" value="TreeGrafter"/>
</dbReference>
<keyword evidence="8" id="KW-0805">Transcription regulation</keyword>
<dbReference type="PANTHER" id="PTHR38839">
    <property type="entry name" value="TRANSCRIPTIONAL REGULATOR WHID-RELATED"/>
    <property type="match status" value="1"/>
</dbReference>
<reference evidence="14" key="1">
    <citation type="submission" date="2016-10" db="EMBL/GenBank/DDBJ databases">
        <authorList>
            <person name="Varghese N."/>
            <person name="Submissions S."/>
        </authorList>
    </citation>
    <scope>NUCLEOTIDE SEQUENCE [LARGE SCALE GENOMIC DNA]</scope>
    <source>
        <strain evidence="14">DSM 45843</strain>
    </source>
</reference>
<dbReference type="GO" id="GO:0051539">
    <property type="term" value="F:4 iron, 4 sulfur cluster binding"/>
    <property type="evidence" value="ECO:0007669"/>
    <property type="project" value="UniProtKB-KW"/>
</dbReference>
<feature type="domain" description="4Fe-4S Wbl-type" evidence="12">
    <location>
        <begin position="17"/>
        <end position="75"/>
    </location>
</feature>
<dbReference type="PROSITE" id="PS51674">
    <property type="entry name" value="4FE4S_WBL"/>
    <property type="match status" value="1"/>
</dbReference>
<evidence type="ECO:0000256" key="3">
    <source>
        <dbReference type="ARBA" id="ARBA00006597"/>
    </source>
</evidence>
<keyword evidence="14" id="KW-1185">Reference proteome</keyword>
<comment type="subcellular location">
    <subcellularLocation>
        <location evidence="2">Cytoplasm</location>
    </subcellularLocation>
</comment>
<keyword evidence="7" id="KW-0411">Iron-sulfur</keyword>
<evidence type="ECO:0000256" key="10">
    <source>
        <dbReference type="ARBA" id="ARBA00023157"/>
    </source>
</evidence>
<dbReference type="GO" id="GO:0003677">
    <property type="term" value="F:DNA binding"/>
    <property type="evidence" value="ECO:0007669"/>
    <property type="project" value="UniProtKB-KW"/>
</dbReference>
<evidence type="ECO:0000256" key="7">
    <source>
        <dbReference type="ARBA" id="ARBA00023014"/>
    </source>
</evidence>
<keyword evidence="4" id="KW-0004">4Fe-4S</keyword>
<keyword evidence="5" id="KW-0479">Metal-binding</keyword>
<evidence type="ECO:0000313" key="14">
    <source>
        <dbReference type="Proteomes" id="UP000199088"/>
    </source>
</evidence>
<dbReference type="GO" id="GO:0045454">
    <property type="term" value="P:cell redox homeostasis"/>
    <property type="evidence" value="ECO:0007669"/>
    <property type="project" value="TreeGrafter"/>
</dbReference>
<dbReference type="STRING" id="1052260.SAMN05660199_00177"/>
<protein>
    <submittedName>
        <fullName evidence="13">Transcription factor WhiB</fullName>
    </submittedName>
</protein>
<dbReference type="OrthoDB" id="4865942at2"/>
<evidence type="ECO:0000256" key="11">
    <source>
        <dbReference type="ARBA" id="ARBA00023163"/>
    </source>
</evidence>
<dbReference type="Proteomes" id="UP000199088">
    <property type="component" value="Unassembled WGS sequence"/>
</dbReference>
<accession>A0A1H0C175</accession>
<dbReference type="RefSeq" id="WP_091238041.1">
    <property type="nucleotide sequence ID" value="NZ_FNIR01000001.1"/>
</dbReference>
<sequence>MTAALPLRPPDWTTDGLCLGVGAGARDLWHIKGQEERARAICATCPVRYDCALLALTETIDSGVWGGLTVQDRKVLAREYGFEPPGAPPHGSRARYVHRDSPCRPALTGRPCPSPFTCRDAHSRWAKERRANGAWVRSPDRSREVAPVTVTRVHRPVVLIRAQVRRAKATGRRRR</sequence>
<evidence type="ECO:0000313" key="13">
    <source>
        <dbReference type="EMBL" id="SDN51648.1"/>
    </source>
</evidence>
<gene>
    <name evidence="13" type="ORF">SAMN05660199_00177</name>
</gene>
<evidence type="ECO:0000259" key="12">
    <source>
        <dbReference type="PROSITE" id="PS51674"/>
    </source>
</evidence>
<evidence type="ECO:0000256" key="8">
    <source>
        <dbReference type="ARBA" id="ARBA00023015"/>
    </source>
</evidence>
<name>A0A1H0C175_9ACTN</name>
<dbReference type="GO" id="GO:0005737">
    <property type="term" value="C:cytoplasm"/>
    <property type="evidence" value="ECO:0007669"/>
    <property type="project" value="UniProtKB-SubCell"/>
</dbReference>
<dbReference type="InterPro" id="IPR034768">
    <property type="entry name" value="4FE4S_WBL"/>
</dbReference>
<comment type="similarity">
    <text evidence="3">Belongs to the WhiB family.</text>
</comment>
<keyword evidence="6" id="KW-0408">Iron</keyword>
<keyword evidence="9" id="KW-0238">DNA-binding</keyword>
<dbReference type="Pfam" id="PF02467">
    <property type="entry name" value="Whib"/>
    <property type="match status" value="1"/>
</dbReference>
<dbReference type="GO" id="GO:0045892">
    <property type="term" value="P:negative regulation of DNA-templated transcription"/>
    <property type="evidence" value="ECO:0007669"/>
    <property type="project" value="TreeGrafter"/>
</dbReference>
<organism evidence="13 14">
    <name type="scientific">Klenkia soli</name>
    <dbReference type="NCBI Taxonomy" id="1052260"/>
    <lineage>
        <taxon>Bacteria</taxon>
        <taxon>Bacillati</taxon>
        <taxon>Actinomycetota</taxon>
        <taxon>Actinomycetes</taxon>
        <taxon>Geodermatophilales</taxon>
        <taxon>Geodermatophilaceae</taxon>
        <taxon>Klenkia</taxon>
    </lineage>
</organism>
<dbReference type="GO" id="GO:0046872">
    <property type="term" value="F:metal ion binding"/>
    <property type="evidence" value="ECO:0007669"/>
    <property type="project" value="UniProtKB-KW"/>
</dbReference>
<dbReference type="AlphaFoldDB" id="A0A1H0C175"/>
<evidence type="ECO:0000256" key="2">
    <source>
        <dbReference type="ARBA" id="ARBA00004496"/>
    </source>
</evidence>
<dbReference type="EMBL" id="FNIR01000001">
    <property type="protein sequence ID" value="SDN51648.1"/>
    <property type="molecule type" value="Genomic_DNA"/>
</dbReference>
<evidence type="ECO:0000256" key="4">
    <source>
        <dbReference type="ARBA" id="ARBA00022485"/>
    </source>
</evidence>
<keyword evidence="10" id="KW-1015">Disulfide bond</keyword>
<proteinExistence type="inferred from homology"/>